<dbReference type="EMBL" id="NBNE01011252">
    <property type="protein sequence ID" value="OWY96761.1"/>
    <property type="molecule type" value="Genomic_DNA"/>
</dbReference>
<evidence type="ECO:0000313" key="1">
    <source>
        <dbReference type="EMBL" id="OWY96761.1"/>
    </source>
</evidence>
<name>A0A225UUZ7_9STRA</name>
<accession>A0A225UUZ7</accession>
<reference evidence="2" key="1">
    <citation type="submission" date="2017-03" db="EMBL/GenBank/DDBJ databases">
        <title>Phytopthora megakarya and P. palmivora, two closely related causual agents of cacao black pod achieved similar genome size and gene model numbers by different mechanisms.</title>
        <authorList>
            <person name="Ali S."/>
            <person name="Shao J."/>
            <person name="Larry D.J."/>
            <person name="Kronmiller B."/>
            <person name="Shen D."/>
            <person name="Strem M.D."/>
            <person name="Melnick R.L."/>
            <person name="Guiltinan M.J."/>
            <person name="Tyler B.M."/>
            <person name="Meinhardt L.W."/>
            <person name="Bailey B.A."/>
        </authorList>
    </citation>
    <scope>NUCLEOTIDE SEQUENCE [LARGE SCALE GENOMIC DNA]</scope>
    <source>
        <strain evidence="2">zdho120</strain>
    </source>
</reference>
<organism evidence="1 2">
    <name type="scientific">Phytophthora megakarya</name>
    <dbReference type="NCBI Taxonomy" id="4795"/>
    <lineage>
        <taxon>Eukaryota</taxon>
        <taxon>Sar</taxon>
        <taxon>Stramenopiles</taxon>
        <taxon>Oomycota</taxon>
        <taxon>Peronosporomycetes</taxon>
        <taxon>Peronosporales</taxon>
        <taxon>Peronosporaceae</taxon>
        <taxon>Phytophthora</taxon>
    </lineage>
</organism>
<feature type="non-terminal residue" evidence="1">
    <location>
        <position position="76"/>
    </location>
</feature>
<keyword evidence="2" id="KW-1185">Reference proteome</keyword>
<evidence type="ECO:0000313" key="2">
    <source>
        <dbReference type="Proteomes" id="UP000198211"/>
    </source>
</evidence>
<comment type="caution">
    <text evidence="1">The sequence shown here is derived from an EMBL/GenBank/DDBJ whole genome shotgun (WGS) entry which is preliminary data.</text>
</comment>
<dbReference type="Proteomes" id="UP000198211">
    <property type="component" value="Unassembled WGS sequence"/>
</dbReference>
<proteinExistence type="predicted"/>
<dbReference type="AlphaFoldDB" id="A0A225UUZ7"/>
<protein>
    <submittedName>
        <fullName evidence="1">Uncharacterized protein</fullName>
    </submittedName>
</protein>
<sequence length="76" mass="8558">MLVIAFKADGNSDYHGSFTGGIFELWFEDLCNERKCRYGPFRILVDGAVYHKFVGDPAPSSAKSMAFMEQWLHGHG</sequence>
<gene>
    <name evidence="1" type="ORF">PHMEG_00032891</name>
</gene>